<comment type="subcellular location">
    <subcellularLocation>
        <location evidence="2">Chromosome</location>
        <location evidence="2">Telomere</location>
    </subcellularLocation>
    <subcellularLocation>
        <location evidence="1">Nucleus</location>
    </subcellularLocation>
</comment>
<dbReference type="GO" id="GO:0042162">
    <property type="term" value="F:telomeric DNA binding"/>
    <property type="evidence" value="ECO:0007669"/>
    <property type="project" value="TreeGrafter"/>
</dbReference>
<dbReference type="GO" id="GO:0003697">
    <property type="term" value="F:single-stranded DNA binding"/>
    <property type="evidence" value="ECO:0007669"/>
    <property type="project" value="TreeGrafter"/>
</dbReference>
<dbReference type="GO" id="GO:0045740">
    <property type="term" value="P:positive regulation of DNA replication"/>
    <property type="evidence" value="ECO:0007669"/>
    <property type="project" value="TreeGrafter"/>
</dbReference>
<feature type="compositionally biased region" description="Pro residues" evidence="9">
    <location>
        <begin position="37"/>
        <end position="49"/>
    </location>
</feature>
<dbReference type="GO" id="GO:1990879">
    <property type="term" value="C:CST complex"/>
    <property type="evidence" value="ECO:0007669"/>
    <property type="project" value="TreeGrafter"/>
</dbReference>
<keyword evidence="11" id="KW-1185">Reference proteome</keyword>
<feature type="compositionally biased region" description="Pro residues" evidence="9">
    <location>
        <begin position="1"/>
        <end position="12"/>
    </location>
</feature>
<dbReference type="InterPro" id="IPR028262">
    <property type="entry name" value="CTC1_plant"/>
</dbReference>
<keyword evidence="6" id="KW-0779">Telomere</keyword>
<reference evidence="10" key="1">
    <citation type="submission" date="2020-05" db="EMBL/GenBank/DDBJ databases">
        <title>WGS assembly of Panicum virgatum.</title>
        <authorList>
            <person name="Lovell J.T."/>
            <person name="Jenkins J."/>
            <person name="Shu S."/>
            <person name="Juenger T.E."/>
            <person name="Schmutz J."/>
        </authorList>
    </citation>
    <scope>NUCLEOTIDE SEQUENCE</scope>
    <source>
        <strain evidence="10">AP13</strain>
    </source>
</reference>
<keyword evidence="5" id="KW-0158">Chromosome</keyword>
<evidence type="ECO:0000256" key="3">
    <source>
        <dbReference type="ARBA" id="ARBA00006332"/>
    </source>
</evidence>
<dbReference type="GO" id="GO:0010833">
    <property type="term" value="P:telomere maintenance via telomere lengthening"/>
    <property type="evidence" value="ECO:0007669"/>
    <property type="project" value="TreeGrafter"/>
</dbReference>
<feature type="region of interest" description="Disordered" evidence="9">
    <location>
        <begin position="1"/>
        <end position="74"/>
    </location>
</feature>
<feature type="compositionally biased region" description="Low complexity" evidence="9">
    <location>
        <begin position="56"/>
        <end position="74"/>
    </location>
</feature>
<name>A0A8T0VJH4_PANVG</name>
<protein>
    <recommendedName>
        <fullName evidence="4">CST complex subunit CTC1</fullName>
    </recommendedName>
</protein>
<dbReference type="PANTHER" id="PTHR14865:SF2">
    <property type="entry name" value="CST COMPLEX SUBUNIT CTC1"/>
    <property type="match status" value="1"/>
</dbReference>
<sequence length="1294" mass="142561">MEPPPTPEPAPTPRRFTVADLLRLRRPTTGASSLHFPPAPAPAPTSPSPPRKKPKLAASAGRTPTSTSTSGTAPFAPISHPVLLSGTLSLPSAAAPAGCRNNCFSFSDPAPSASASVCCCLLDFDPAALGREILALAWNYLPSVRLHGAAGVLEVVRWRLAEEEPAPAPERSLLATVPLNCPAPDPDLAARGFLFGVVTSVSVLFSMPQAKAEKRSASSVGFLAEILCCGCRGCWVSPPEAAQDHKFEVVKFVYFVDSSCLWRPLLVWFVGRLVYISGLKKKMVSVAEKGSHTMFVSSTNTAMAWCRAYRGNLPLNGSPDKCGGVYAGVITGIYLQGMVVELDDTVWLLIDDLLLLPQHSLRVGAVISVKNFQAMRLNFAWTGTVLLATCSRTSITVNSFSLVDSKTHIKAESRSLLGKFVDSLETYARFWMLLLISCFTQKFTKLFSDKEIIGSQNKQGVVHAYATKILSSKCQPQQSLIMKFCSHDCGSSRLGSKLEACKLVIPFSNFICKGESLLISSMLKFWNGPEEVGSSQGQNRLFCDGFSYPGWTKKLISSEDLDFVLVGTIKTSSLSGWLQLVDSTGCVDVIIPDLPSNESLYGIYEISNYKLVLEGPVAYLDHCDVADPLSCKAIFQKLPYRKRVHHLNMYVIVCWRELNQISPSLHIPLHINYSAKSFHLVKLSHIFPANNIQHQNMSGPILYAEAVILPYGLQFIGQGGCIEHADAFRILHSHLLGNSEASMEKLYNVPCSLSFGSTNLCGTLVSTNSFGSDSNVLNERIVCERERTSRILLEFKEGNFIKYQLLRINGYYLLQCPSGNLISTMEGCGCLEGGKVSLDSQDKILSIAITFDGNMSIKGMVGDQSVGVTEVKMDEPFSRNIIRDEIKLVQSWNDFYLNSDFHLNFSCEAISTKMEEYNTICHVFDGLCASFGEVLSVSSCVDIMMPKETSESANLKTGEWVQGDLISVRGKVENIHSHVYKGGRSLLGNEKYSLCIHVADNNHMVCIRGYLSKHSSTVGIGPGATVTFHRVLLIRHELVLTPVTYIEVTSISHPDLTEESVISPLKSNCLKDCSLSTVSPCLFFHRKHFVEDRPMQFQCRVATVLKLVLDKSTNHGKIPNVKVRLAGFILDDGSSLCCCWADDARAELLLRLQEVAHMDAFVNLKLSKGGKRTKLHHTIGCCLETMLKRHTGVIVKNCGIPPDFSCQDLDASSVLHKVLSRFEDKLLKFIILNACWKGTLNVIASVRNPDDFNGFNIEFPDFPVRNMQMLWIKEVFPVDPLEEARRLHAILENS</sequence>
<keyword evidence="8" id="KW-0539">Nucleus</keyword>
<dbReference type="EMBL" id="CM029040">
    <property type="protein sequence ID" value="KAG2634795.1"/>
    <property type="molecule type" value="Genomic_DNA"/>
</dbReference>
<gene>
    <name evidence="10" type="ORF">PVAP13_2NG331603</name>
</gene>
<evidence type="ECO:0000313" key="10">
    <source>
        <dbReference type="EMBL" id="KAG2634795.1"/>
    </source>
</evidence>
<evidence type="ECO:0000313" key="11">
    <source>
        <dbReference type="Proteomes" id="UP000823388"/>
    </source>
</evidence>
<evidence type="ECO:0000256" key="2">
    <source>
        <dbReference type="ARBA" id="ARBA00004574"/>
    </source>
</evidence>
<evidence type="ECO:0000256" key="5">
    <source>
        <dbReference type="ARBA" id="ARBA00022454"/>
    </source>
</evidence>
<comment type="caution">
    <text evidence="10">The sequence shown here is derived from an EMBL/GenBank/DDBJ whole genome shotgun (WGS) entry which is preliminary data.</text>
</comment>
<evidence type="ECO:0000256" key="4">
    <source>
        <dbReference type="ARBA" id="ARBA00016175"/>
    </source>
</evidence>
<evidence type="ECO:0000256" key="6">
    <source>
        <dbReference type="ARBA" id="ARBA00022895"/>
    </source>
</evidence>
<accession>A0A8T0VJH4</accession>
<keyword evidence="7" id="KW-0238">DNA-binding</keyword>
<comment type="similarity">
    <text evidence="3">Belongs to the CTC1 family.</text>
</comment>
<evidence type="ECO:0000256" key="1">
    <source>
        <dbReference type="ARBA" id="ARBA00004123"/>
    </source>
</evidence>
<evidence type="ECO:0000256" key="9">
    <source>
        <dbReference type="SAM" id="MobiDB-lite"/>
    </source>
</evidence>
<proteinExistence type="inferred from homology"/>
<dbReference type="Proteomes" id="UP000823388">
    <property type="component" value="Chromosome 2N"/>
</dbReference>
<dbReference type="Pfam" id="PF15491">
    <property type="entry name" value="CTC1_2"/>
    <property type="match status" value="1"/>
</dbReference>
<dbReference type="OrthoDB" id="2314520at2759"/>
<dbReference type="InterPro" id="IPR042617">
    <property type="entry name" value="CTC1-like"/>
</dbReference>
<dbReference type="PANTHER" id="PTHR14865">
    <property type="entry name" value="CST COMPLEX SUBUNIT CTC1"/>
    <property type="match status" value="1"/>
</dbReference>
<evidence type="ECO:0000256" key="7">
    <source>
        <dbReference type="ARBA" id="ARBA00023125"/>
    </source>
</evidence>
<evidence type="ECO:0000256" key="8">
    <source>
        <dbReference type="ARBA" id="ARBA00023242"/>
    </source>
</evidence>
<organism evidence="10 11">
    <name type="scientific">Panicum virgatum</name>
    <name type="common">Blackwell switchgrass</name>
    <dbReference type="NCBI Taxonomy" id="38727"/>
    <lineage>
        <taxon>Eukaryota</taxon>
        <taxon>Viridiplantae</taxon>
        <taxon>Streptophyta</taxon>
        <taxon>Embryophyta</taxon>
        <taxon>Tracheophyta</taxon>
        <taxon>Spermatophyta</taxon>
        <taxon>Magnoliopsida</taxon>
        <taxon>Liliopsida</taxon>
        <taxon>Poales</taxon>
        <taxon>Poaceae</taxon>
        <taxon>PACMAD clade</taxon>
        <taxon>Panicoideae</taxon>
        <taxon>Panicodae</taxon>
        <taxon>Paniceae</taxon>
        <taxon>Panicinae</taxon>
        <taxon>Panicum</taxon>
        <taxon>Panicum sect. Hiantes</taxon>
    </lineage>
</organism>